<feature type="region of interest" description="Disordered" evidence="2">
    <location>
        <begin position="409"/>
        <end position="586"/>
    </location>
</feature>
<feature type="compositionally biased region" description="Polar residues" evidence="2">
    <location>
        <begin position="848"/>
        <end position="870"/>
    </location>
</feature>
<keyword evidence="5" id="KW-1185">Reference proteome</keyword>
<feature type="compositionally biased region" description="Acidic residues" evidence="2">
    <location>
        <begin position="521"/>
        <end position="531"/>
    </location>
</feature>
<feature type="region of interest" description="Disordered" evidence="2">
    <location>
        <begin position="363"/>
        <end position="389"/>
    </location>
</feature>
<feature type="region of interest" description="Disordered" evidence="2">
    <location>
        <begin position="1285"/>
        <end position="1335"/>
    </location>
</feature>
<feature type="compositionally biased region" description="Low complexity" evidence="2">
    <location>
        <begin position="826"/>
        <end position="836"/>
    </location>
</feature>
<reference evidence="4" key="1">
    <citation type="journal article" date="2020" name="Stud. Mycol.">
        <title>101 Dothideomycetes genomes: a test case for predicting lifestyles and emergence of pathogens.</title>
        <authorList>
            <person name="Haridas S."/>
            <person name="Albert R."/>
            <person name="Binder M."/>
            <person name="Bloem J."/>
            <person name="Labutti K."/>
            <person name="Salamov A."/>
            <person name="Andreopoulos B."/>
            <person name="Baker S."/>
            <person name="Barry K."/>
            <person name="Bills G."/>
            <person name="Bluhm B."/>
            <person name="Cannon C."/>
            <person name="Castanera R."/>
            <person name="Culley D."/>
            <person name="Daum C."/>
            <person name="Ezra D."/>
            <person name="Gonzalez J."/>
            <person name="Henrissat B."/>
            <person name="Kuo A."/>
            <person name="Liang C."/>
            <person name="Lipzen A."/>
            <person name="Lutzoni F."/>
            <person name="Magnuson J."/>
            <person name="Mondo S."/>
            <person name="Nolan M."/>
            <person name="Ohm R."/>
            <person name="Pangilinan J."/>
            <person name="Park H.-J."/>
            <person name="Ramirez L."/>
            <person name="Alfaro M."/>
            <person name="Sun H."/>
            <person name="Tritt A."/>
            <person name="Yoshinaga Y."/>
            <person name="Zwiers L.-H."/>
            <person name="Turgeon B."/>
            <person name="Goodwin S."/>
            <person name="Spatafora J."/>
            <person name="Crous P."/>
            <person name="Grigoriev I."/>
        </authorList>
    </citation>
    <scope>NUCLEOTIDE SEQUENCE</scope>
    <source>
        <strain evidence="4">CBS 109.77</strain>
    </source>
</reference>
<feature type="domain" description="Pleckstrin homology" evidence="3">
    <location>
        <begin position="964"/>
        <end position="1107"/>
    </location>
</feature>
<evidence type="ECO:0000313" key="5">
    <source>
        <dbReference type="Proteomes" id="UP000799757"/>
    </source>
</evidence>
<evidence type="ECO:0000313" key="4">
    <source>
        <dbReference type="EMBL" id="KAF2799465.1"/>
    </source>
</evidence>
<feature type="region of interest" description="Disordered" evidence="2">
    <location>
        <begin position="1113"/>
        <end position="1217"/>
    </location>
</feature>
<evidence type="ECO:0000256" key="1">
    <source>
        <dbReference type="SAM" id="Coils"/>
    </source>
</evidence>
<dbReference type="Proteomes" id="UP000799757">
    <property type="component" value="Unassembled WGS sequence"/>
</dbReference>
<feature type="region of interest" description="Disordered" evidence="2">
    <location>
        <begin position="228"/>
        <end position="281"/>
    </location>
</feature>
<feature type="region of interest" description="Disordered" evidence="2">
    <location>
        <begin position="617"/>
        <end position="663"/>
    </location>
</feature>
<dbReference type="PANTHER" id="PTHR28190:SF2">
    <property type="entry name" value="MIGRATION PROTEIN, PUTATIVE (AFU_ORTHOLOGUE AFUA_2G07730)-RELATED"/>
    <property type="match status" value="1"/>
</dbReference>
<feature type="compositionally biased region" description="Polar residues" evidence="2">
    <location>
        <begin position="428"/>
        <end position="441"/>
    </location>
</feature>
<dbReference type="GO" id="GO:0005938">
    <property type="term" value="C:cell cortex"/>
    <property type="evidence" value="ECO:0007669"/>
    <property type="project" value="InterPro"/>
</dbReference>
<feature type="compositionally biased region" description="Polar residues" evidence="2">
    <location>
        <begin position="621"/>
        <end position="640"/>
    </location>
</feature>
<feature type="compositionally biased region" description="Polar residues" evidence="2">
    <location>
        <begin position="474"/>
        <end position="483"/>
    </location>
</feature>
<accession>A0A6A6XTU7</accession>
<organism evidence="4 5">
    <name type="scientific">Melanomma pulvis-pyrius CBS 109.77</name>
    <dbReference type="NCBI Taxonomy" id="1314802"/>
    <lineage>
        <taxon>Eukaryota</taxon>
        <taxon>Fungi</taxon>
        <taxon>Dikarya</taxon>
        <taxon>Ascomycota</taxon>
        <taxon>Pezizomycotina</taxon>
        <taxon>Dothideomycetes</taxon>
        <taxon>Pleosporomycetidae</taxon>
        <taxon>Pleosporales</taxon>
        <taxon>Melanommataceae</taxon>
        <taxon>Melanomma</taxon>
    </lineage>
</organism>
<feature type="compositionally biased region" description="Polar residues" evidence="2">
    <location>
        <begin position="801"/>
        <end position="819"/>
    </location>
</feature>
<feature type="region of interest" description="Disordered" evidence="2">
    <location>
        <begin position="679"/>
        <end position="928"/>
    </location>
</feature>
<sequence>MSNEYFSDNEAFVSNHPLPSPSDTPYHSLSRRTSRYGTPVETRTGSPAPLPPNPQDGPDYVTNDENISILDPRRLTPTLQASLVSEILSLRRELDSKHRFIEDLETNYHTVRNENEALTSQLASSTKESRAVKRQLQQLENGTLSALEEIAGERDKIKETNADLKERLEATQKKLRGQEDDSTRVHDMWAREKEVWGSEKRSLERRVHISESRLKLLLDEIAIQEAVQEEAGMESEGEDNTRDSVNGNESDTASMRSSPQRRPSTRLARHSRNLSNGSYRSIGRGYRMSVMSGAGSEGHGRLNGMSLADELVFDEEEEDLGELELDSDDFPENEMRARRALDSRQSMYQDEKAKRILGLSFENQHNNRDSLPAVTETDPPKPFHRTPHSSVTLAPQEITLIFPPTKPQYVDTGVQFSPPPSPIRPDTAESTAPSKSNNAAPSLTEIEANQSRKRVSTPSSSLTHPSHTGHSPSVMTSTSSQTIEHPLSPPATPTVLIPNVETPPSPKFPLEVTSTWTQTEPLEEPEPEPTPDPESTLDLKLSPPKRAPPPVPITVPSIAIHAPTSAPQSPKEPILPPGTKSVSTQTANDLVSSVCSTGMQTEPIRVDKRLVTLPPHLWPSAITSKPGTPESVQERSTGGSVSRKDSHQPVSSAPERNISAPSARQDLMLLLEKAAEKRIEDRYPGNNDNGPLGRDKDNGLSRPFRSSSLFAGFDGPSSDEEDHDVDLSDDDCAPPPFSTPMLSSRNLKNGRVFNNPPTPVPEEKEVVSPPRPSEDSMSSSKIISSRNSLEKSAKVGKPIRTSLSRQPSIRRSAMIQNGTAAHMRSRSPSIGSIGSSNIVTKPPFPVPTRSSSRNVPFSKSEGSQSPTPRSNGALPGRRPYGTKMHQRKDSLRKVRSAAVIQKTGRPRSRSPPLPATPIEPPSPPLPPLPNDMITNQRYGHRHQLSTNTSRSTGTTGTIAQQANVVDAIAATMVGEWMWKYVRKRKTFGGPESPADLARAGEDAAVLTSNGVRHKRWVWISPYERSVLWSSKQPTSGTALLGKSGRKLTIQSVLDVADNTPIPRNAGSQVLFNRSILILTPARALKFTAINRERHYLWLTALSFLAHSNSPIPELGPMPPAPPPVEELSHRPSGATLRRSHVRDSVRLAKDKANPVVAPRYNSRPEPMPDLYPRSQVEKPIPDSAEPPVVARGPIHSRKRSSTGPSAPPPNVPYRSFSHQHIPSLYSSGSSDIYSMQPPSVPSSVYNPHSVIASTRTSEASTSTRQHFFDSMGTVRMEAFIDNSLEDSTHKPGVTSRTRMGRRRGNSQWSGSTDPHRAGGIYEDIMHESNDPFRGF</sequence>
<feature type="compositionally biased region" description="Basic and acidic residues" evidence="2">
    <location>
        <begin position="1323"/>
        <end position="1335"/>
    </location>
</feature>
<dbReference type="GO" id="GO:0000226">
    <property type="term" value="P:microtubule cytoskeleton organization"/>
    <property type="evidence" value="ECO:0007669"/>
    <property type="project" value="TreeGrafter"/>
</dbReference>
<feature type="coiled-coil region" evidence="1">
    <location>
        <begin position="101"/>
        <end position="220"/>
    </location>
</feature>
<name>A0A6A6XTU7_9PLEO</name>
<dbReference type="EMBL" id="MU001764">
    <property type="protein sequence ID" value="KAF2799465.1"/>
    <property type="molecule type" value="Genomic_DNA"/>
</dbReference>
<gene>
    <name evidence="4" type="ORF">K505DRAFT_356624</name>
</gene>
<dbReference type="GO" id="GO:0015631">
    <property type="term" value="F:tubulin binding"/>
    <property type="evidence" value="ECO:0007669"/>
    <property type="project" value="TreeGrafter"/>
</dbReference>
<dbReference type="InterPro" id="IPR024774">
    <property type="entry name" value="PH_dom-Mcp5-type"/>
</dbReference>
<evidence type="ECO:0000256" key="2">
    <source>
        <dbReference type="SAM" id="MobiDB-lite"/>
    </source>
</evidence>
<feature type="compositionally biased region" description="Low complexity" evidence="2">
    <location>
        <begin position="775"/>
        <end position="787"/>
    </location>
</feature>
<dbReference type="PANTHER" id="PTHR28190">
    <property type="entry name" value="NUCLEAR MIGRATION PROTEIN NUM1"/>
    <property type="match status" value="1"/>
</dbReference>
<dbReference type="OrthoDB" id="2149224at2759"/>
<dbReference type="GO" id="GO:0005739">
    <property type="term" value="C:mitochondrion"/>
    <property type="evidence" value="ECO:0007669"/>
    <property type="project" value="TreeGrafter"/>
</dbReference>
<feature type="compositionally biased region" description="Pro residues" evidence="2">
    <location>
        <begin position="909"/>
        <end position="928"/>
    </location>
</feature>
<feature type="compositionally biased region" description="Acidic residues" evidence="2">
    <location>
        <begin position="228"/>
        <end position="238"/>
    </location>
</feature>
<feature type="compositionally biased region" description="Basic and acidic residues" evidence="2">
    <location>
        <begin position="1141"/>
        <end position="1152"/>
    </location>
</feature>
<keyword evidence="1" id="KW-0175">Coiled coil</keyword>
<feature type="compositionally biased region" description="Polar residues" evidence="2">
    <location>
        <begin position="243"/>
        <end position="262"/>
    </location>
</feature>
<feature type="region of interest" description="Disordered" evidence="2">
    <location>
        <begin position="1"/>
        <end position="59"/>
    </location>
</feature>
<dbReference type="InterPro" id="IPR053005">
    <property type="entry name" value="Nuclear_Pos-Cytoskel_Interact"/>
</dbReference>
<dbReference type="GO" id="GO:0032065">
    <property type="term" value="P:maintenance of protein location in cell cortex"/>
    <property type="evidence" value="ECO:0007669"/>
    <property type="project" value="InterPro"/>
</dbReference>
<protein>
    <recommendedName>
        <fullName evidence="3">Pleckstrin homology domain-containing protein</fullName>
    </recommendedName>
</protein>
<proteinExistence type="predicted"/>
<dbReference type="GO" id="GO:0005543">
    <property type="term" value="F:phospholipid binding"/>
    <property type="evidence" value="ECO:0007669"/>
    <property type="project" value="InterPro"/>
</dbReference>
<evidence type="ECO:0000259" key="3">
    <source>
        <dbReference type="Pfam" id="PF12814"/>
    </source>
</evidence>
<feature type="compositionally biased region" description="Basic residues" evidence="2">
    <location>
        <begin position="263"/>
        <end position="272"/>
    </location>
</feature>
<feature type="compositionally biased region" description="Pro residues" evidence="2">
    <location>
        <begin position="1113"/>
        <end position="1124"/>
    </location>
</feature>
<feature type="compositionally biased region" description="Low complexity" evidence="2">
    <location>
        <begin position="456"/>
        <end position="473"/>
    </location>
</feature>
<feature type="compositionally biased region" description="Acidic residues" evidence="2">
    <location>
        <begin position="717"/>
        <end position="732"/>
    </location>
</feature>
<dbReference type="Pfam" id="PF12814">
    <property type="entry name" value="Mcp5_PH"/>
    <property type="match status" value="1"/>
</dbReference>